<dbReference type="KEGG" id="aef:GEV26_06530"/>
<dbReference type="Gene3D" id="1.10.30.50">
    <property type="match status" value="1"/>
</dbReference>
<proteinExistence type="predicted"/>
<feature type="domain" description="HNH nuclease" evidence="1">
    <location>
        <begin position="46"/>
        <end position="102"/>
    </location>
</feature>
<evidence type="ECO:0000313" key="2">
    <source>
        <dbReference type="EMBL" id="QGG41047.1"/>
    </source>
</evidence>
<keyword evidence="3" id="KW-1185">Reference proteome</keyword>
<dbReference type="AlphaFoldDB" id="A0A5Q2MD68"/>
<accession>A0A5Q2MD68</accession>
<evidence type="ECO:0000313" key="3">
    <source>
        <dbReference type="Proteomes" id="UP000392064"/>
    </source>
</evidence>
<name>A0A5Q2MD68_9ACTN</name>
<evidence type="ECO:0000259" key="1">
    <source>
        <dbReference type="SMART" id="SM00507"/>
    </source>
</evidence>
<dbReference type="GO" id="GO:0008270">
    <property type="term" value="F:zinc ion binding"/>
    <property type="evidence" value="ECO:0007669"/>
    <property type="project" value="InterPro"/>
</dbReference>
<dbReference type="InterPro" id="IPR002711">
    <property type="entry name" value="HNH"/>
</dbReference>
<dbReference type="SMART" id="SM00507">
    <property type="entry name" value="HNHc"/>
    <property type="match status" value="1"/>
</dbReference>
<dbReference type="GO" id="GO:0003676">
    <property type="term" value="F:nucleic acid binding"/>
    <property type="evidence" value="ECO:0007669"/>
    <property type="project" value="InterPro"/>
</dbReference>
<organism evidence="2 3">
    <name type="scientific">Aeromicrobium yanjiei</name>
    <dbReference type="NCBI Taxonomy" id="2662028"/>
    <lineage>
        <taxon>Bacteria</taxon>
        <taxon>Bacillati</taxon>
        <taxon>Actinomycetota</taxon>
        <taxon>Actinomycetes</taxon>
        <taxon>Propionibacteriales</taxon>
        <taxon>Nocardioidaceae</taxon>
        <taxon>Aeromicrobium</taxon>
    </lineage>
</organism>
<dbReference type="GO" id="GO:0004519">
    <property type="term" value="F:endonuclease activity"/>
    <property type="evidence" value="ECO:0007669"/>
    <property type="project" value="InterPro"/>
</dbReference>
<sequence>MRALEKTVKPKVLVDHEDAWRDRYVAAAATGDNEEKKRAERWRHEQIREALRLETARKCAYCESSLGSVSFAHVEHIVPKSLHPELAHEWVNLTLACEICNVGKDKYWSAENPVLNPYIDDISASLTFLGDFVGAPLGDVRGSVTINLCGLNRLDLIRDRTNRLIAVKGMLDQWHSATGVQKDALAYAIRLDAASGEFTASVYQLLRTFHFPVKEPVADPSSDMPNAVEFE</sequence>
<dbReference type="Pfam" id="PF01844">
    <property type="entry name" value="HNH"/>
    <property type="match status" value="1"/>
</dbReference>
<dbReference type="CDD" id="cd00085">
    <property type="entry name" value="HNHc"/>
    <property type="match status" value="1"/>
</dbReference>
<dbReference type="Proteomes" id="UP000392064">
    <property type="component" value="Chromosome"/>
</dbReference>
<reference evidence="2 3" key="1">
    <citation type="submission" date="2019-11" db="EMBL/GenBank/DDBJ databases">
        <authorList>
            <person name="Li J."/>
        </authorList>
    </citation>
    <scope>NUCLEOTIDE SEQUENCE [LARGE SCALE GENOMIC DNA]</scope>
    <source>
        <strain evidence="2 3">MF47</strain>
    </source>
</reference>
<dbReference type="InterPro" id="IPR003615">
    <property type="entry name" value="HNH_nuc"/>
</dbReference>
<protein>
    <recommendedName>
        <fullName evidence="1">HNH nuclease domain-containing protein</fullName>
    </recommendedName>
</protein>
<dbReference type="RefSeq" id="WP_153652316.1">
    <property type="nucleotide sequence ID" value="NZ_CP045737.1"/>
</dbReference>
<gene>
    <name evidence="2" type="ORF">GEV26_06530</name>
</gene>
<dbReference type="EMBL" id="CP045737">
    <property type="protein sequence ID" value="QGG41047.1"/>
    <property type="molecule type" value="Genomic_DNA"/>
</dbReference>